<keyword evidence="4 5" id="KW-0687">Ribonucleoprotein</keyword>
<dbReference type="EMBL" id="CP048744">
    <property type="protein sequence ID" value="QIQ41189.1"/>
    <property type="molecule type" value="Genomic_DNA"/>
</dbReference>
<gene>
    <name evidence="5 7" type="primary">rplY</name>
    <name evidence="7" type="ORF">G4B00_00700</name>
</gene>
<keyword evidence="1 5" id="KW-0699">rRNA-binding</keyword>
<dbReference type="GO" id="GO:0022625">
    <property type="term" value="C:cytosolic large ribosomal subunit"/>
    <property type="evidence" value="ECO:0007669"/>
    <property type="project" value="TreeGrafter"/>
</dbReference>
<protein>
    <recommendedName>
        <fullName evidence="5">Large ribosomal subunit protein bL25</fullName>
    </recommendedName>
</protein>
<dbReference type="InterPro" id="IPR029751">
    <property type="entry name" value="Ribosomal_L25_dom"/>
</dbReference>
<dbReference type="FunFam" id="2.40.240.10:FF:000002">
    <property type="entry name" value="50S ribosomal protein L25"/>
    <property type="match status" value="1"/>
</dbReference>
<dbReference type="GO" id="GO:0003735">
    <property type="term" value="F:structural constituent of ribosome"/>
    <property type="evidence" value="ECO:0007669"/>
    <property type="project" value="InterPro"/>
</dbReference>
<dbReference type="AlphaFoldDB" id="A0AAJ4GBG9"/>
<evidence type="ECO:0000256" key="3">
    <source>
        <dbReference type="ARBA" id="ARBA00022980"/>
    </source>
</evidence>
<organism evidence="7 8">
    <name type="scientific">Buchnera aphidicola</name>
    <name type="common">Aphis urticata</name>
    <dbReference type="NCBI Taxonomy" id="2708353"/>
    <lineage>
        <taxon>Bacteria</taxon>
        <taxon>Pseudomonadati</taxon>
        <taxon>Pseudomonadota</taxon>
        <taxon>Gammaproteobacteria</taxon>
        <taxon>Enterobacterales</taxon>
        <taxon>Erwiniaceae</taxon>
        <taxon>Buchnera</taxon>
    </lineage>
</organism>
<dbReference type="InterPro" id="IPR020056">
    <property type="entry name" value="Rbsml_bL25/Gln-tRNA_synth_N"/>
</dbReference>
<evidence type="ECO:0000256" key="2">
    <source>
        <dbReference type="ARBA" id="ARBA00022884"/>
    </source>
</evidence>
<keyword evidence="2 5" id="KW-0694">RNA-binding</keyword>
<dbReference type="Gene3D" id="2.40.240.10">
    <property type="entry name" value="Ribosomal Protein L25, Chain P"/>
    <property type="match status" value="1"/>
</dbReference>
<comment type="function">
    <text evidence="5">This is one of the proteins that binds to the 5S RNA in the ribosome where it forms part of the central protuberance.</text>
</comment>
<dbReference type="CDD" id="cd00495">
    <property type="entry name" value="Ribosomal_L25_TL5_CTC"/>
    <property type="match status" value="1"/>
</dbReference>
<dbReference type="Proteomes" id="UP000502374">
    <property type="component" value="Chromosome"/>
</dbReference>
<dbReference type="HAMAP" id="MF_01336">
    <property type="entry name" value="Ribosomal_bL25"/>
    <property type="match status" value="1"/>
</dbReference>
<dbReference type="PANTHER" id="PTHR33284">
    <property type="entry name" value="RIBOSOMAL PROTEIN L25/GLN-TRNA SYNTHETASE, ANTI-CODON-BINDING DOMAIN-CONTAINING PROTEIN"/>
    <property type="match status" value="1"/>
</dbReference>
<evidence type="ECO:0000256" key="5">
    <source>
        <dbReference type="HAMAP-Rule" id="MF_01336"/>
    </source>
</evidence>
<dbReference type="InterPro" id="IPR020930">
    <property type="entry name" value="Ribosomal_uL5_bac-type"/>
</dbReference>
<dbReference type="SUPFAM" id="SSF50715">
    <property type="entry name" value="Ribosomal protein L25-like"/>
    <property type="match status" value="1"/>
</dbReference>
<comment type="subunit">
    <text evidence="5">Part of the 50S ribosomal subunit; part of the 5S rRNA/L5/L18/L25 subcomplex. Contacts the 5S rRNA. Binds to the 5S rRNA independently of L5 and L18.</text>
</comment>
<evidence type="ECO:0000256" key="4">
    <source>
        <dbReference type="ARBA" id="ARBA00023274"/>
    </source>
</evidence>
<dbReference type="InterPro" id="IPR011035">
    <property type="entry name" value="Ribosomal_bL25/Gln-tRNA_synth"/>
</dbReference>
<dbReference type="NCBIfam" id="NF004612">
    <property type="entry name" value="PRK05943.1"/>
    <property type="match status" value="1"/>
</dbReference>
<evidence type="ECO:0000256" key="1">
    <source>
        <dbReference type="ARBA" id="ARBA00022730"/>
    </source>
</evidence>
<reference evidence="7 8" key="1">
    <citation type="submission" date="2020-02" db="EMBL/GenBank/DDBJ databases">
        <title>Parallel evolution in the integration of a co-obligate aphid symbiosis.</title>
        <authorList>
            <person name="Monnin D."/>
            <person name="Jackson R."/>
            <person name="Kiers E.T."/>
            <person name="Bunker M."/>
            <person name="Ellers J."/>
            <person name="Henry L.M."/>
        </authorList>
    </citation>
    <scope>NUCLEOTIDE SEQUENCE [LARGE SCALE GENOMIC DNA]</scope>
    <source>
        <strain evidence="7">AURT-53B</strain>
    </source>
</reference>
<dbReference type="GO" id="GO:0006412">
    <property type="term" value="P:translation"/>
    <property type="evidence" value="ECO:0007669"/>
    <property type="project" value="UniProtKB-UniRule"/>
</dbReference>
<sequence length="94" mass="11105">MLIINAKIREKKGKSFSRQLRIQNKFPAILYGANKTSISLTLDHNSVFNLQKKTDFYRKKLLLLIDGKEYKVKVQAIQRHAFKLKLLHIDFLYL</sequence>
<keyword evidence="3 5" id="KW-0689">Ribosomal protein</keyword>
<evidence type="ECO:0000259" key="6">
    <source>
        <dbReference type="Pfam" id="PF01386"/>
    </source>
</evidence>
<dbReference type="GO" id="GO:0008097">
    <property type="term" value="F:5S rRNA binding"/>
    <property type="evidence" value="ECO:0007669"/>
    <property type="project" value="InterPro"/>
</dbReference>
<evidence type="ECO:0000313" key="7">
    <source>
        <dbReference type="EMBL" id="QIQ41189.1"/>
    </source>
</evidence>
<proteinExistence type="inferred from homology"/>
<dbReference type="PANTHER" id="PTHR33284:SF1">
    <property type="entry name" value="RIBOSOMAL PROTEIN L25_GLN-TRNA SYNTHETASE, ANTI-CODON-BINDING DOMAIN-CONTAINING PROTEIN"/>
    <property type="match status" value="1"/>
</dbReference>
<dbReference type="Pfam" id="PF01386">
    <property type="entry name" value="Ribosomal_L25p"/>
    <property type="match status" value="1"/>
</dbReference>
<name>A0AAJ4GBG9_9GAMM</name>
<dbReference type="InterPro" id="IPR020055">
    <property type="entry name" value="Ribosomal_bL25_short"/>
</dbReference>
<accession>A0AAJ4GBG9</accession>
<comment type="similarity">
    <text evidence="5">Belongs to the bacterial ribosomal protein bL25 family.</text>
</comment>
<evidence type="ECO:0000313" key="8">
    <source>
        <dbReference type="Proteomes" id="UP000502374"/>
    </source>
</evidence>
<feature type="domain" description="Large ribosomal subunit protein bL25 L25" evidence="6">
    <location>
        <begin position="4"/>
        <end position="91"/>
    </location>
</feature>